<evidence type="ECO:0000256" key="1">
    <source>
        <dbReference type="ARBA" id="ARBA00022801"/>
    </source>
</evidence>
<sequence>MSTLQQRFPDIIWYKLRDPAESTEYKYDGFNPSTQILQKGHTRQSGRRPFDVDTVFERDVAVKLRDGTTIYTDIFRPTSSDERSHKVPAIIPWSPYGKTGRGTWGYEDLAPFRAGIPLSRTSGYEKFEAPDPAEWCGRGYAIMNMDSRGSADSEGNIVYYGQQEAEDIYDFVDWILARGGVLRAKFIDAHVRQFAGHNYVEKIADMARYDIYRPEANDDLQLFFDHYCRGIDNGWEKTPRVRLSLLGFCGSSAKTIIERPEEAWPIPRTEEKKYYLDAAQRRLTLSPPQQEASASYEAHSISDSLDLTVSFNEYTELAGHPVAKLWMSCKEKDDMDATVQIRKIKSDGRPLKWLNYPCPVPEEEVPDTNVAKTLGPEGWLRASHSCTKEYVDGKPFYTSRRSEPIPAGTIVPLEIPIWPIGMVFEKGEGIMLRIAGHDLRLPEVEAVRLTEPEDDNVGMHVVYTGGKYDSHLVLPIISSS</sequence>
<dbReference type="InterPro" id="IPR029058">
    <property type="entry name" value="AB_hydrolase_fold"/>
</dbReference>
<gene>
    <name evidence="3" type="ORF">SLS56_003942</name>
</gene>
<comment type="caution">
    <text evidence="3">The sequence shown here is derived from an EMBL/GenBank/DDBJ whole genome shotgun (WGS) entry which is preliminary data.</text>
</comment>
<evidence type="ECO:0000259" key="2">
    <source>
        <dbReference type="SMART" id="SM00939"/>
    </source>
</evidence>
<name>A0ABR3SYV5_9PEZI</name>
<evidence type="ECO:0000313" key="3">
    <source>
        <dbReference type="EMBL" id="KAL1632208.1"/>
    </source>
</evidence>
<dbReference type="InterPro" id="IPR000383">
    <property type="entry name" value="Xaa-Pro-like_dom"/>
</dbReference>
<dbReference type="PANTHER" id="PTHR43056">
    <property type="entry name" value="PEPTIDASE S9 PROLYL OLIGOPEPTIDASE"/>
    <property type="match status" value="1"/>
</dbReference>
<dbReference type="SUPFAM" id="SSF53474">
    <property type="entry name" value="alpha/beta-Hydrolases"/>
    <property type="match status" value="1"/>
</dbReference>
<evidence type="ECO:0000313" key="4">
    <source>
        <dbReference type="Proteomes" id="UP001521116"/>
    </source>
</evidence>
<dbReference type="InterPro" id="IPR008979">
    <property type="entry name" value="Galactose-bd-like_sf"/>
</dbReference>
<dbReference type="InterPro" id="IPR050585">
    <property type="entry name" value="Xaa-Pro_dipeptidyl-ppase/CocE"/>
</dbReference>
<dbReference type="Gene3D" id="2.60.120.260">
    <property type="entry name" value="Galactose-binding domain-like"/>
    <property type="match status" value="1"/>
</dbReference>
<reference evidence="3 4" key="1">
    <citation type="submission" date="2024-02" db="EMBL/GenBank/DDBJ databases">
        <title>De novo assembly and annotation of 12 fungi associated with fruit tree decline syndrome in Ontario, Canada.</title>
        <authorList>
            <person name="Sulman M."/>
            <person name="Ellouze W."/>
            <person name="Ilyukhin E."/>
        </authorList>
    </citation>
    <scope>NUCLEOTIDE SEQUENCE [LARGE SCALE GENOMIC DNA]</scope>
    <source>
        <strain evidence="3 4">M1-105</strain>
    </source>
</reference>
<keyword evidence="1" id="KW-0378">Hydrolase</keyword>
<dbReference type="Pfam" id="PF02129">
    <property type="entry name" value="Peptidase_S15"/>
    <property type="match status" value="1"/>
</dbReference>
<dbReference type="NCBIfam" id="TIGR00976">
    <property type="entry name" value="CocE_NonD"/>
    <property type="match status" value="1"/>
</dbReference>
<dbReference type="InterPro" id="IPR013736">
    <property type="entry name" value="Xaa-Pro_dipept_C"/>
</dbReference>
<keyword evidence="4" id="KW-1185">Reference proteome</keyword>
<dbReference type="EMBL" id="JAJVDC020000033">
    <property type="protein sequence ID" value="KAL1632208.1"/>
    <property type="molecule type" value="Genomic_DNA"/>
</dbReference>
<organism evidence="3 4">
    <name type="scientific">Neofusicoccum ribis</name>
    <dbReference type="NCBI Taxonomy" id="45134"/>
    <lineage>
        <taxon>Eukaryota</taxon>
        <taxon>Fungi</taxon>
        <taxon>Dikarya</taxon>
        <taxon>Ascomycota</taxon>
        <taxon>Pezizomycotina</taxon>
        <taxon>Dothideomycetes</taxon>
        <taxon>Dothideomycetes incertae sedis</taxon>
        <taxon>Botryosphaeriales</taxon>
        <taxon>Botryosphaeriaceae</taxon>
        <taxon>Neofusicoccum</taxon>
    </lineage>
</organism>
<protein>
    <recommendedName>
        <fullName evidence="2">Xaa-Pro dipeptidyl-peptidase C-terminal domain-containing protein</fullName>
    </recommendedName>
</protein>
<dbReference type="PANTHER" id="PTHR43056:SF10">
    <property type="entry name" value="COCE_NOND FAMILY, PUTATIVE (AFU_ORTHOLOGUE AFUA_7G00600)-RELATED"/>
    <property type="match status" value="1"/>
</dbReference>
<accession>A0ABR3SYV5</accession>
<dbReference type="Gene3D" id="3.40.50.1820">
    <property type="entry name" value="alpha/beta hydrolase"/>
    <property type="match status" value="2"/>
</dbReference>
<dbReference type="Pfam" id="PF08530">
    <property type="entry name" value="PepX_C"/>
    <property type="match status" value="1"/>
</dbReference>
<dbReference type="SUPFAM" id="SSF49785">
    <property type="entry name" value="Galactose-binding domain-like"/>
    <property type="match status" value="1"/>
</dbReference>
<dbReference type="InterPro" id="IPR005674">
    <property type="entry name" value="CocE/Ser_esterase"/>
</dbReference>
<dbReference type="Proteomes" id="UP001521116">
    <property type="component" value="Unassembled WGS sequence"/>
</dbReference>
<feature type="domain" description="Xaa-Pro dipeptidyl-peptidase C-terminal" evidence="2">
    <location>
        <begin position="221"/>
        <end position="473"/>
    </location>
</feature>
<proteinExistence type="predicted"/>
<dbReference type="SMART" id="SM00939">
    <property type="entry name" value="PepX_C"/>
    <property type="match status" value="1"/>
</dbReference>